<dbReference type="EMBL" id="JAXQNO010000001">
    <property type="protein sequence ID" value="KAK4804294.1"/>
    <property type="molecule type" value="Genomic_DNA"/>
</dbReference>
<protein>
    <submittedName>
        <fullName evidence="2">Uncharacterized protein</fullName>
    </submittedName>
</protein>
<comment type="caution">
    <text evidence="2">The sequence shown here is derived from an EMBL/GenBank/DDBJ whole genome shotgun (WGS) entry which is preliminary data.</text>
</comment>
<dbReference type="AlphaFoldDB" id="A0AAN7MF41"/>
<evidence type="ECO:0000313" key="3">
    <source>
        <dbReference type="Proteomes" id="UP001346149"/>
    </source>
</evidence>
<feature type="region of interest" description="Disordered" evidence="1">
    <location>
        <begin position="26"/>
        <end position="69"/>
    </location>
</feature>
<accession>A0AAN7MF41</accession>
<evidence type="ECO:0000313" key="2">
    <source>
        <dbReference type="EMBL" id="KAK4804294.1"/>
    </source>
</evidence>
<dbReference type="PANTHER" id="PTHR33641">
    <property type="entry name" value="OS06G0133500 PROTEIN"/>
    <property type="match status" value="1"/>
</dbReference>
<reference evidence="2 3" key="1">
    <citation type="journal article" date="2023" name="Hortic Res">
        <title>Pangenome of water caltrop reveals structural variations and asymmetric subgenome divergence after allopolyploidization.</title>
        <authorList>
            <person name="Zhang X."/>
            <person name="Chen Y."/>
            <person name="Wang L."/>
            <person name="Yuan Y."/>
            <person name="Fang M."/>
            <person name="Shi L."/>
            <person name="Lu R."/>
            <person name="Comes H.P."/>
            <person name="Ma Y."/>
            <person name="Chen Y."/>
            <person name="Huang G."/>
            <person name="Zhou Y."/>
            <person name="Zheng Z."/>
            <person name="Qiu Y."/>
        </authorList>
    </citation>
    <scope>NUCLEOTIDE SEQUENCE [LARGE SCALE GENOMIC DNA]</scope>
    <source>
        <strain evidence="2">F231</strain>
    </source>
</reference>
<sequence length="87" mass="9464">MNSMFSSFDALCAEFLGQAMRVSFPSVRPARESTGGRSSDELQVRKAGGMDSGAGETRNSNQQQQKTAPRFAPELDGLFCFETLVSH</sequence>
<name>A0AAN7MF41_TRANT</name>
<keyword evidence="3" id="KW-1185">Reference proteome</keyword>
<evidence type="ECO:0000256" key="1">
    <source>
        <dbReference type="SAM" id="MobiDB-lite"/>
    </source>
</evidence>
<proteinExistence type="predicted"/>
<dbReference type="PANTHER" id="PTHR33641:SF15">
    <property type="entry name" value="AVR9_CF-9 RAPIDLY ELICITED PROTEIN"/>
    <property type="match status" value="1"/>
</dbReference>
<gene>
    <name evidence="2" type="ORF">SAY86_004111</name>
</gene>
<dbReference type="Proteomes" id="UP001346149">
    <property type="component" value="Unassembled WGS sequence"/>
</dbReference>
<organism evidence="2 3">
    <name type="scientific">Trapa natans</name>
    <name type="common">Water chestnut</name>
    <dbReference type="NCBI Taxonomy" id="22666"/>
    <lineage>
        <taxon>Eukaryota</taxon>
        <taxon>Viridiplantae</taxon>
        <taxon>Streptophyta</taxon>
        <taxon>Embryophyta</taxon>
        <taxon>Tracheophyta</taxon>
        <taxon>Spermatophyta</taxon>
        <taxon>Magnoliopsida</taxon>
        <taxon>eudicotyledons</taxon>
        <taxon>Gunneridae</taxon>
        <taxon>Pentapetalae</taxon>
        <taxon>rosids</taxon>
        <taxon>malvids</taxon>
        <taxon>Myrtales</taxon>
        <taxon>Lythraceae</taxon>
        <taxon>Trapa</taxon>
    </lineage>
</organism>
<feature type="compositionally biased region" description="Polar residues" evidence="1">
    <location>
        <begin position="57"/>
        <end position="67"/>
    </location>
</feature>